<feature type="domain" description="HTH luxR-type" evidence="4">
    <location>
        <begin position="155"/>
        <end position="220"/>
    </location>
</feature>
<dbReference type="SUPFAM" id="SSF46894">
    <property type="entry name" value="C-terminal effector domain of the bipartite response regulators"/>
    <property type="match status" value="1"/>
</dbReference>
<dbReference type="InterPro" id="IPR035965">
    <property type="entry name" value="PAS-like_dom_sf"/>
</dbReference>
<dbReference type="Gene3D" id="3.30.450.20">
    <property type="entry name" value="PAS domain"/>
    <property type="match status" value="1"/>
</dbReference>
<evidence type="ECO:0000313" key="5">
    <source>
        <dbReference type="EMBL" id="WXB03455.1"/>
    </source>
</evidence>
<dbReference type="PANTHER" id="PTHR44688:SF16">
    <property type="entry name" value="DNA-BINDING TRANSCRIPTIONAL ACTIVATOR DEVR_DOSR"/>
    <property type="match status" value="1"/>
</dbReference>
<dbReference type="NCBIfam" id="TIGR00229">
    <property type="entry name" value="sensory_box"/>
    <property type="match status" value="1"/>
</dbReference>
<dbReference type="Gene3D" id="1.10.10.10">
    <property type="entry name" value="Winged helix-like DNA-binding domain superfamily/Winged helix DNA-binding domain"/>
    <property type="match status" value="1"/>
</dbReference>
<dbReference type="PROSITE" id="PS00622">
    <property type="entry name" value="HTH_LUXR_1"/>
    <property type="match status" value="1"/>
</dbReference>
<dbReference type="Pfam" id="PF00196">
    <property type="entry name" value="GerE"/>
    <property type="match status" value="1"/>
</dbReference>
<keyword evidence="3" id="KW-0804">Transcription</keyword>
<dbReference type="InterPro" id="IPR000014">
    <property type="entry name" value="PAS"/>
</dbReference>
<protein>
    <submittedName>
        <fullName evidence="5">Helix-turn-helix transcriptional regulator</fullName>
    </submittedName>
</protein>
<dbReference type="CDD" id="cd00130">
    <property type="entry name" value="PAS"/>
    <property type="match status" value="1"/>
</dbReference>
<organism evidence="5 6">
    <name type="scientific">Pendulispora rubella</name>
    <dbReference type="NCBI Taxonomy" id="2741070"/>
    <lineage>
        <taxon>Bacteria</taxon>
        <taxon>Pseudomonadati</taxon>
        <taxon>Myxococcota</taxon>
        <taxon>Myxococcia</taxon>
        <taxon>Myxococcales</taxon>
        <taxon>Sorangiineae</taxon>
        <taxon>Pendulisporaceae</taxon>
        <taxon>Pendulispora</taxon>
    </lineage>
</organism>
<sequence>MQRTFDQNLRLIFDQMPGFWGCKDDESVFMYANELYGQLMGLPHHLDVIGRTDFDMPCDTVVCAESFRAQDRQVLQARQPMNILDVHRFAGGEWKAFIVTKVPLYDENGDVAGSIFHGRDITSPSTIELGTLLGRIHADASFAGALDQGSYLLDDSREVDSLTKRESEVLFFLIRGKSAKEIANLLSLSYRTVEQYVDAIKSKFDAHSKSDLIEAAISRGYMHRIPHSLFSRQLSVALRPG</sequence>
<dbReference type="InterPro" id="IPR013656">
    <property type="entry name" value="PAS_4"/>
</dbReference>
<dbReference type="PRINTS" id="PR00038">
    <property type="entry name" value="HTHLUXR"/>
</dbReference>
<proteinExistence type="predicted"/>
<evidence type="ECO:0000313" key="6">
    <source>
        <dbReference type="Proteomes" id="UP001374803"/>
    </source>
</evidence>
<dbReference type="InterPro" id="IPR000792">
    <property type="entry name" value="Tscrpt_reg_LuxR_C"/>
</dbReference>
<dbReference type="Pfam" id="PF08448">
    <property type="entry name" value="PAS_4"/>
    <property type="match status" value="1"/>
</dbReference>
<name>A0ABZ2KY05_9BACT</name>
<dbReference type="SMART" id="SM00421">
    <property type="entry name" value="HTH_LUXR"/>
    <property type="match status" value="1"/>
</dbReference>
<dbReference type="EMBL" id="CP089983">
    <property type="protein sequence ID" value="WXB03455.1"/>
    <property type="molecule type" value="Genomic_DNA"/>
</dbReference>
<keyword evidence="6" id="KW-1185">Reference proteome</keyword>
<dbReference type="InterPro" id="IPR036388">
    <property type="entry name" value="WH-like_DNA-bd_sf"/>
</dbReference>
<dbReference type="InterPro" id="IPR016032">
    <property type="entry name" value="Sig_transdc_resp-reg_C-effctor"/>
</dbReference>
<dbReference type="PROSITE" id="PS50043">
    <property type="entry name" value="HTH_LUXR_2"/>
    <property type="match status" value="1"/>
</dbReference>
<reference evidence="5" key="1">
    <citation type="submission" date="2021-12" db="EMBL/GenBank/DDBJ databases">
        <title>Discovery of the Pendulisporaceae a myxobacterial family with distinct sporulation behavior and unique specialized metabolism.</title>
        <authorList>
            <person name="Garcia R."/>
            <person name="Popoff A."/>
            <person name="Bader C.D."/>
            <person name="Loehr J."/>
            <person name="Walesch S."/>
            <person name="Walt C."/>
            <person name="Boldt J."/>
            <person name="Bunk B."/>
            <person name="Haeckl F.J.F.P.J."/>
            <person name="Gunesch A.P."/>
            <person name="Birkelbach J."/>
            <person name="Nuebel U."/>
            <person name="Pietschmann T."/>
            <person name="Bach T."/>
            <person name="Mueller R."/>
        </authorList>
    </citation>
    <scope>NUCLEOTIDE SEQUENCE</scope>
    <source>
        <strain evidence="5">MSr11367</strain>
    </source>
</reference>
<dbReference type="Proteomes" id="UP001374803">
    <property type="component" value="Chromosome"/>
</dbReference>
<evidence type="ECO:0000256" key="3">
    <source>
        <dbReference type="ARBA" id="ARBA00023163"/>
    </source>
</evidence>
<dbReference type="SUPFAM" id="SSF55785">
    <property type="entry name" value="PYP-like sensor domain (PAS domain)"/>
    <property type="match status" value="1"/>
</dbReference>
<dbReference type="PANTHER" id="PTHR44688">
    <property type="entry name" value="DNA-BINDING TRANSCRIPTIONAL ACTIVATOR DEVR_DOSR"/>
    <property type="match status" value="1"/>
</dbReference>
<evidence type="ECO:0000259" key="4">
    <source>
        <dbReference type="PROSITE" id="PS50043"/>
    </source>
</evidence>
<dbReference type="RefSeq" id="WP_394833084.1">
    <property type="nucleotide sequence ID" value="NZ_CP089929.1"/>
</dbReference>
<accession>A0ABZ2KY05</accession>
<gene>
    <name evidence="5" type="ORF">LVJ94_41950</name>
</gene>
<keyword evidence="2" id="KW-0238">DNA-binding</keyword>
<evidence type="ECO:0000256" key="1">
    <source>
        <dbReference type="ARBA" id="ARBA00023015"/>
    </source>
</evidence>
<dbReference type="CDD" id="cd06170">
    <property type="entry name" value="LuxR_C_like"/>
    <property type="match status" value="1"/>
</dbReference>
<evidence type="ECO:0000256" key="2">
    <source>
        <dbReference type="ARBA" id="ARBA00023125"/>
    </source>
</evidence>
<keyword evidence="1" id="KW-0805">Transcription regulation</keyword>